<dbReference type="InterPro" id="IPR037401">
    <property type="entry name" value="SnoaL-like"/>
</dbReference>
<feature type="domain" description="SnoaL-like" evidence="1">
    <location>
        <begin position="10"/>
        <end position="107"/>
    </location>
</feature>
<dbReference type="InterPro" id="IPR032710">
    <property type="entry name" value="NTF2-like_dom_sf"/>
</dbReference>
<sequence length="125" mass="13797">MSENNKAILEAANAAIALGNYEGFLSFCTDDTEWTFIGDKSLKGKVAVRQWIATTYIEPPKFMVANLIAEGDFVTALGDLTIKDEDGNATHYSYCDVWRFRGGKMVELKAFVIKTEVKNETSSAA</sequence>
<dbReference type="AlphaFoldDB" id="A0A9X5E8V9"/>
<evidence type="ECO:0000313" key="3">
    <source>
        <dbReference type="Proteomes" id="UP000031532"/>
    </source>
</evidence>
<organism evidence="2 3">
    <name type="scientific">Scytonema millei VB511283</name>
    <dbReference type="NCBI Taxonomy" id="1245923"/>
    <lineage>
        <taxon>Bacteria</taxon>
        <taxon>Bacillati</taxon>
        <taxon>Cyanobacteriota</taxon>
        <taxon>Cyanophyceae</taxon>
        <taxon>Nostocales</taxon>
        <taxon>Scytonemataceae</taxon>
        <taxon>Scytonema</taxon>
    </lineage>
</organism>
<dbReference type="RefSeq" id="WP_039710284.1">
    <property type="nucleotide sequence ID" value="NZ_JTJC03000008.1"/>
</dbReference>
<dbReference type="OrthoDB" id="6692273at2"/>
<evidence type="ECO:0000259" key="1">
    <source>
        <dbReference type="Pfam" id="PF12680"/>
    </source>
</evidence>
<dbReference type="SUPFAM" id="SSF54427">
    <property type="entry name" value="NTF2-like"/>
    <property type="match status" value="1"/>
</dbReference>
<name>A0A9X5E8V9_9CYAN</name>
<dbReference type="Pfam" id="PF12680">
    <property type="entry name" value="SnoaL_2"/>
    <property type="match status" value="1"/>
</dbReference>
<dbReference type="PANTHER" id="PTHR41252">
    <property type="entry name" value="BLR2505 PROTEIN"/>
    <property type="match status" value="1"/>
</dbReference>
<reference evidence="2 3" key="1">
    <citation type="journal article" date="2015" name="Genome Announc.">
        <title>Draft Genome Sequence of the Terrestrial Cyanobacterium Scytonema millei VB511283, Isolated from Eastern India.</title>
        <authorList>
            <person name="Sen D."/>
            <person name="Chandrababunaidu M.M."/>
            <person name="Singh D."/>
            <person name="Sanghi N."/>
            <person name="Ghorai A."/>
            <person name="Mishra G.P."/>
            <person name="Madduluri M."/>
            <person name="Adhikary S.P."/>
            <person name="Tripathy S."/>
        </authorList>
    </citation>
    <scope>NUCLEOTIDE SEQUENCE [LARGE SCALE GENOMIC DNA]</scope>
    <source>
        <strain evidence="2 3">VB511283</strain>
    </source>
</reference>
<evidence type="ECO:0000313" key="2">
    <source>
        <dbReference type="EMBL" id="NHC37329.1"/>
    </source>
</evidence>
<dbReference type="PANTHER" id="PTHR41252:SF1">
    <property type="entry name" value="BLR2505 PROTEIN"/>
    <property type="match status" value="1"/>
</dbReference>
<comment type="caution">
    <text evidence="2">The sequence shown here is derived from an EMBL/GenBank/DDBJ whole genome shotgun (WGS) entry which is preliminary data.</text>
</comment>
<proteinExistence type="predicted"/>
<gene>
    <name evidence="2" type="ORF">QH73_0022260</name>
</gene>
<protein>
    <submittedName>
        <fullName evidence="2">SnoaL-like domain-containing protein</fullName>
    </submittedName>
</protein>
<accession>A0A9X5E8V9</accession>
<dbReference type="EMBL" id="JTJC03000008">
    <property type="protein sequence ID" value="NHC37329.1"/>
    <property type="molecule type" value="Genomic_DNA"/>
</dbReference>
<keyword evidence="3" id="KW-1185">Reference proteome</keyword>
<dbReference type="Proteomes" id="UP000031532">
    <property type="component" value="Unassembled WGS sequence"/>
</dbReference>
<dbReference type="Gene3D" id="3.10.450.50">
    <property type="match status" value="1"/>
</dbReference>